<gene>
    <name evidence="2" type="ORF">Cadr_000028087</name>
</gene>
<accession>A0A5N4C9C4</accession>
<proteinExistence type="predicted"/>
<sequence>MGHRIQHLGGTTGDKGREWQEWVSGVPTGRVGAALQVAGGRDRGFAPEQSKLRGSPRQEGWMERKRRVQAQAQACSCLTDGTSAREGRTGESWLRRGGRTRGVWPTRLEQAGWQCERTTVGPELEWESGSAVRTGLEDLSDFALVETGTSFWDKPLTSGENWTELNRAAADSPWGPQLQWELARARQHRWHPGEETNSSLELALTLDCEQSSRHLALQVVGACLARIFGCSPSSHPRAPCPRTRTAGRGLVSVFHRHVGLGGCQLQLSAAPRETASALKVRSKLTMFKGLGPLMALHAVWPVLPWSLPELMGVKAPLSSSENGGDGSWLTVTVRLPVLRRLQGRRRSFLLLGLLTAPELLVHPVIPHGDQAFFASTDDFPVVHLDSRDSELVGRDGQGDRVSAEVMEPHPGGPKVSTEISVKARNDKFLLNCAGLTNKPAALSLTLCSTGGTPALGAGHGEGS</sequence>
<protein>
    <submittedName>
        <fullName evidence="2">Uncharacterized protein</fullName>
    </submittedName>
</protein>
<evidence type="ECO:0000313" key="2">
    <source>
        <dbReference type="EMBL" id="KAB1255508.1"/>
    </source>
</evidence>
<feature type="region of interest" description="Disordered" evidence="1">
    <location>
        <begin position="42"/>
        <end position="61"/>
    </location>
</feature>
<dbReference type="AlphaFoldDB" id="A0A5N4C9C4"/>
<evidence type="ECO:0000256" key="1">
    <source>
        <dbReference type="SAM" id="MobiDB-lite"/>
    </source>
</evidence>
<organism evidence="2 3">
    <name type="scientific">Camelus dromedarius</name>
    <name type="common">Dromedary</name>
    <name type="synonym">Arabian camel</name>
    <dbReference type="NCBI Taxonomy" id="9838"/>
    <lineage>
        <taxon>Eukaryota</taxon>
        <taxon>Metazoa</taxon>
        <taxon>Chordata</taxon>
        <taxon>Craniata</taxon>
        <taxon>Vertebrata</taxon>
        <taxon>Euteleostomi</taxon>
        <taxon>Mammalia</taxon>
        <taxon>Eutheria</taxon>
        <taxon>Laurasiatheria</taxon>
        <taxon>Artiodactyla</taxon>
        <taxon>Tylopoda</taxon>
        <taxon>Camelidae</taxon>
        <taxon>Camelus</taxon>
    </lineage>
</organism>
<comment type="caution">
    <text evidence="2">The sequence shown here is derived from an EMBL/GenBank/DDBJ whole genome shotgun (WGS) entry which is preliminary data.</text>
</comment>
<evidence type="ECO:0000313" key="3">
    <source>
        <dbReference type="Proteomes" id="UP000299084"/>
    </source>
</evidence>
<reference evidence="2 3" key="1">
    <citation type="journal article" date="2019" name="Mol. Ecol. Resour.">
        <title>Improving Illumina assemblies with Hi-C and long reads: an example with the North African dromedary.</title>
        <authorList>
            <person name="Elbers J.P."/>
            <person name="Rogers M.F."/>
            <person name="Perelman P.L."/>
            <person name="Proskuryakova A.A."/>
            <person name="Serdyukova N.A."/>
            <person name="Johnson W.E."/>
            <person name="Horin P."/>
            <person name="Corander J."/>
            <person name="Murphy D."/>
            <person name="Burger P.A."/>
        </authorList>
    </citation>
    <scope>NUCLEOTIDE SEQUENCE [LARGE SCALE GENOMIC DNA]</scope>
    <source>
        <strain evidence="2">Drom800</strain>
        <tissue evidence="2">Blood</tissue>
    </source>
</reference>
<dbReference type="Proteomes" id="UP000299084">
    <property type="component" value="Unassembled WGS sequence"/>
</dbReference>
<keyword evidence="3" id="KW-1185">Reference proteome</keyword>
<name>A0A5N4C9C4_CAMDR</name>
<dbReference type="EMBL" id="JWIN03000032">
    <property type="protein sequence ID" value="KAB1255508.1"/>
    <property type="molecule type" value="Genomic_DNA"/>
</dbReference>